<proteinExistence type="predicted"/>
<evidence type="ECO:0000259" key="1">
    <source>
        <dbReference type="Pfam" id="PF21847"/>
    </source>
</evidence>
<reference evidence="2 3" key="1">
    <citation type="submission" date="2016-09" db="EMBL/GenBank/DDBJ databases">
        <title>Genome sequence of Eubacterium angustum.</title>
        <authorList>
            <person name="Poehlein A."/>
            <person name="Daniel R."/>
        </authorList>
    </citation>
    <scope>NUCLEOTIDE SEQUENCE [LARGE SCALE GENOMIC DNA]</scope>
    <source>
        <strain evidence="2 3">DSM 1989</strain>
    </source>
</reference>
<dbReference type="Proteomes" id="UP000180254">
    <property type="component" value="Unassembled WGS sequence"/>
</dbReference>
<dbReference type="InterPro" id="IPR054201">
    <property type="entry name" value="DUF6906"/>
</dbReference>
<dbReference type="Pfam" id="PF21847">
    <property type="entry name" value="DUF6906"/>
    <property type="match status" value="1"/>
</dbReference>
<feature type="domain" description="DUF6906" evidence="1">
    <location>
        <begin position="1"/>
        <end position="50"/>
    </location>
</feature>
<protein>
    <recommendedName>
        <fullName evidence="1">DUF6906 domain-containing protein</fullName>
    </recommendedName>
</protein>
<gene>
    <name evidence="2" type="ORF">EUAN_12540</name>
</gene>
<dbReference type="EMBL" id="MKIE01000004">
    <property type="protein sequence ID" value="OHW62185.1"/>
    <property type="molecule type" value="Genomic_DNA"/>
</dbReference>
<sequence>MKQGKKPTSRQKQLMTDERLDCKQWLVTKDTPNLMEIVNRHNGLVKEIQK</sequence>
<evidence type="ECO:0000313" key="2">
    <source>
        <dbReference type="EMBL" id="OHW62185.1"/>
    </source>
</evidence>
<organism evidence="2 3">
    <name type="scientific">Andreesenia angusta</name>
    <dbReference type="NCBI Taxonomy" id="39480"/>
    <lineage>
        <taxon>Bacteria</taxon>
        <taxon>Bacillati</taxon>
        <taxon>Bacillota</taxon>
        <taxon>Tissierellia</taxon>
        <taxon>Tissierellales</taxon>
        <taxon>Gottschalkiaceae</taxon>
        <taxon>Andreesenia</taxon>
    </lineage>
</organism>
<dbReference type="RefSeq" id="WP_169817353.1">
    <property type="nucleotide sequence ID" value="NZ_MKIE01000004.1"/>
</dbReference>
<accession>A0A1S1V6Z5</accession>
<dbReference type="STRING" id="39480.EUAN_12540"/>
<keyword evidence="3" id="KW-1185">Reference proteome</keyword>
<dbReference type="AlphaFoldDB" id="A0A1S1V6Z5"/>
<comment type="caution">
    <text evidence="2">The sequence shown here is derived from an EMBL/GenBank/DDBJ whole genome shotgun (WGS) entry which is preliminary data.</text>
</comment>
<evidence type="ECO:0000313" key="3">
    <source>
        <dbReference type="Proteomes" id="UP000180254"/>
    </source>
</evidence>
<name>A0A1S1V6Z5_9FIRM</name>